<accession>A0A3M7RT88</accession>
<dbReference type="EMBL" id="REGN01002721">
    <property type="protein sequence ID" value="RNA26535.1"/>
    <property type="molecule type" value="Genomic_DNA"/>
</dbReference>
<evidence type="ECO:0000313" key="2">
    <source>
        <dbReference type="Proteomes" id="UP000276133"/>
    </source>
</evidence>
<dbReference type="AlphaFoldDB" id="A0A3M7RT88"/>
<organism evidence="1 2">
    <name type="scientific">Brachionus plicatilis</name>
    <name type="common">Marine rotifer</name>
    <name type="synonym">Brachionus muelleri</name>
    <dbReference type="NCBI Taxonomy" id="10195"/>
    <lineage>
        <taxon>Eukaryota</taxon>
        <taxon>Metazoa</taxon>
        <taxon>Spiralia</taxon>
        <taxon>Gnathifera</taxon>
        <taxon>Rotifera</taxon>
        <taxon>Eurotatoria</taxon>
        <taxon>Monogononta</taxon>
        <taxon>Pseudotrocha</taxon>
        <taxon>Ploima</taxon>
        <taxon>Brachionidae</taxon>
        <taxon>Brachionus</taxon>
    </lineage>
</organism>
<dbReference type="Proteomes" id="UP000276133">
    <property type="component" value="Unassembled WGS sequence"/>
</dbReference>
<reference evidence="1 2" key="1">
    <citation type="journal article" date="2018" name="Sci. Rep.">
        <title>Genomic signatures of local adaptation to the degree of environmental predictability in rotifers.</title>
        <authorList>
            <person name="Franch-Gras L."/>
            <person name="Hahn C."/>
            <person name="Garcia-Roger E.M."/>
            <person name="Carmona M.J."/>
            <person name="Serra M."/>
            <person name="Gomez A."/>
        </authorList>
    </citation>
    <scope>NUCLEOTIDE SEQUENCE [LARGE SCALE GENOMIC DNA]</scope>
    <source>
        <strain evidence="1">HYR1</strain>
    </source>
</reference>
<comment type="caution">
    <text evidence="1">The sequence shown here is derived from an EMBL/GenBank/DDBJ whole genome shotgun (WGS) entry which is preliminary data.</text>
</comment>
<gene>
    <name evidence="1" type="ORF">BpHYR1_004302</name>
</gene>
<protein>
    <submittedName>
        <fullName evidence="1">Uncharacterized protein</fullName>
    </submittedName>
</protein>
<name>A0A3M7RT88_BRAPC</name>
<keyword evidence="2" id="KW-1185">Reference proteome</keyword>
<evidence type="ECO:0000313" key="1">
    <source>
        <dbReference type="EMBL" id="RNA26535.1"/>
    </source>
</evidence>
<proteinExistence type="predicted"/>
<sequence>MNPNYSHKIHKYPKAFVDGSQLDQGRVLSKPLRQLKKAEYQDECSSQMFHSHLITCERGFILFE</sequence>